<comment type="caution">
    <text evidence="1">The sequence shown here is derived from an EMBL/GenBank/DDBJ whole genome shotgun (WGS) entry which is preliminary data.</text>
</comment>
<protein>
    <recommendedName>
        <fullName evidence="3">Quinate 5-dehydrogenase</fullName>
    </recommendedName>
</protein>
<organism evidence="1 2">
    <name type="scientific">Symbiobacterium terraclitae</name>
    <dbReference type="NCBI Taxonomy" id="557451"/>
    <lineage>
        <taxon>Bacteria</taxon>
        <taxon>Bacillati</taxon>
        <taxon>Bacillota</taxon>
        <taxon>Clostridia</taxon>
        <taxon>Eubacteriales</taxon>
        <taxon>Symbiobacteriaceae</taxon>
        <taxon>Symbiobacterium</taxon>
    </lineage>
</organism>
<proteinExistence type="predicted"/>
<gene>
    <name evidence="1" type="ORF">J2Z79_001234</name>
</gene>
<accession>A0ABS4JQN3</accession>
<name>A0ABS4JQN3_9FIRM</name>
<evidence type="ECO:0000313" key="2">
    <source>
        <dbReference type="Proteomes" id="UP001519289"/>
    </source>
</evidence>
<dbReference type="RefSeq" id="WP_209465987.1">
    <property type="nucleotide sequence ID" value="NZ_JAGGLG010000007.1"/>
</dbReference>
<evidence type="ECO:0008006" key="3">
    <source>
        <dbReference type="Google" id="ProtNLM"/>
    </source>
</evidence>
<evidence type="ECO:0000313" key="1">
    <source>
        <dbReference type="EMBL" id="MBP2017849.1"/>
    </source>
</evidence>
<dbReference type="EMBL" id="JAGGLG010000007">
    <property type="protein sequence ID" value="MBP2017849.1"/>
    <property type="molecule type" value="Genomic_DNA"/>
</dbReference>
<dbReference type="Proteomes" id="UP001519289">
    <property type="component" value="Unassembled WGS sequence"/>
</dbReference>
<sequence>MKRIVSVSLGSSKRNSTATVTILGEEVTVERIGTNGSIEKAIALIKELDGKVDAFGMGGIDLYVHASGRRYAFRDARRIAAAATRSPIVDGSGLKNTLERRTVHWVNENLMPLRGKRVLMTAAVDRFGMAEALDSVGADIVFGDLMFALGIPIPIRRFRTIHILARLLLPIITQLPFTWLYPTGAKQESREPKFTEYYQWADVIAGDWLYIRRHAPDRLPGKTILTNTVTPADIEWMRQAGVATLVTTTPNLGGRSFGTNLMEGLIVAAAGRKPEEMSPADYEHWLDRIGFAPRVEHFAAARSGSAASD</sequence>
<reference evidence="1 2" key="1">
    <citation type="submission" date="2021-03" db="EMBL/GenBank/DDBJ databases">
        <title>Genomic Encyclopedia of Type Strains, Phase IV (KMG-IV): sequencing the most valuable type-strain genomes for metagenomic binning, comparative biology and taxonomic classification.</title>
        <authorList>
            <person name="Goeker M."/>
        </authorList>
    </citation>
    <scope>NUCLEOTIDE SEQUENCE [LARGE SCALE GENOMIC DNA]</scope>
    <source>
        <strain evidence="1 2">DSM 27138</strain>
    </source>
</reference>
<keyword evidence="2" id="KW-1185">Reference proteome</keyword>